<evidence type="ECO:0000313" key="2">
    <source>
        <dbReference type="Proteomes" id="UP001156666"/>
    </source>
</evidence>
<proteinExistence type="predicted"/>
<organism evidence="1 2">
    <name type="scientific">Portibacter lacus</name>
    <dbReference type="NCBI Taxonomy" id="1099794"/>
    <lineage>
        <taxon>Bacteria</taxon>
        <taxon>Pseudomonadati</taxon>
        <taxon>Bacteroidota</taxon>
        <taxon>Saprospiria</taxon>
        <taxon>Saprospirales</taxon>
        <taxon>Haliscomenobacteraceae</taxon>
        <taxon>Portibacter</taxon>
    </lineage>
</organism>
<evidence type="ECO:0000313" key="1">
    <source>
        <dbReference type="EMBL" id="GLR18673.1"/>
    </source>
</evidence>
<gene>
    <name evidence="1" type="ORF">GCM10007940_32890</name>
</gene>
<reference evidence="1" key="2">
    <citation type="submission" date="2023-01" db="EMBL/GenBank/DDBJ databases">
        <title>Draft genome sequence of Portibacter lacus strain NBRC 108769.</title>
        <authorList>
            <person name="Sun Q."/>
            <person name="Mori K."/>
        </authorList>
    </citation>
    <scope>NUCLEOTIDE SEQUENCE</scope>
    <source>
        <strain evidence="1">NBRC 108769</strain>
    </source>
</reference>
<dbReference type="RefSeq" id="WP_235294204.1">
    <property type="nucleotide sequence ID" value="NZ_BSOH01000021.1"/>
</dbReference>
<dbReference type="EMBL" id="BSOH01000021">
    <property type="protein sequence ID" value="GLR18673.1"/>
    <property type="molecule type" value="Genomic_DNA"/>
</dbReference>
<accession>A0AA37WFB5</accession>
<dbReference type="AlphaFoldDB" id="A0AA37WFB5"/>
<comment type="caution">
    <text evidence="1">The sequence shown here is derived from an EMBL/GenBank/DDBJ whole genome shotgun (WGS) entry which is preliminary data.</text>
</comment>
<reference evidence="1" key="1">
    <citation type="journal article" date="2014" name="Int. J. Syst. Evol. Microbiol.">
        <title>Complete genome sequence of Corynebacterium casei LMG S-19264T (=DSM 44701T), isolated from a smear-ripened cheese.</title>
        <authorList>
            <consortium name="US DOE Joint Genome Institute (JGI-PGF)"/>
            <person name="Walter F."/>
            <person name="Albersmeier A."/>
            <person name="Kalinowski J."/>
            <person name="Ruckert C."/>
        </authorList>
    </citation>
    <scope>NUCLEOTIDE SEQUENCE</scope>
    <source>
        <strain evidence="1">NBRC 108769</strain>
    </source>
</reference>
<keyword evidence="2" id="KW-1185">Reference proteome</keyword>
<protein>
    <submittedName>
        <fullName evidence="1">Uncharacterized protein</fullName>
    </submittedName>
</protein>
<dbReference type="Proteomes" id="UP001156666">
    <property type="component" value="Unassembled WGS sequence"/>
</dbReference>
<name>A0AA37WFB5_9BACT</name>
<sequence length="212" mass="24261">MSGFKSHIKEAIALNRKRKPYYARMTNGQSASLSSSLIFMERLVIPIASYFDWRALKFNKKGIPIVKNDFVPMQVKAMDTMPKYTAALTDKILSDEQRKVISYLAELSLTSELNNIHDITLAYYETVQESELEHQVHFAMLLHMLESVILIARNGLEYDAQSKGQTKSLTMKLIKIHKIAIRNALKIDRRANLFHQENVGIIINDLPKISIP</sequence>